<comment type="caution">
    <text evidence="1">The sequence shown here is derived from an EMBL/GenBank/DDBJ whole genome shotgun (WGS) entry which is preliminary data.</text>
</comment>
<organism evidence="1 2">
    <name type="scientific">Cetraspora pellucida</name>
    <dbReference type="NCBI Taxonomy" id="1433469"/>
    <lineage>
        <taxon>Eukaryota</taxon>
        <taxon>Fungi</taxon>
        <taxon>Fungi incertae sedis</taxon>
        <taxon>Mucoromycota</taxon>
        <taxon>Glomeromycotina</taxon>
        <taxon>Glomeromycetes</taxon>
        <taxon>Diversisporales</taxon>
        <taxon>Gigasporaceae</taxon>
        <taxon>Cetraspora</taxon>
    </lineage>
</organism>
<evidence type="ECO:0000313" key="1">
    <source>
        <dbReference type="EMBL" id="CAG8485748.1"/>
    </source>
</evidence>
<keyword evidence="2" id="KW-1185">Reference proteome</keyword>
<gene>
    <name evidence="1" type="ORF">SPELUC_LOCUS2329</name>
</gene>
<protein>
    <submittedName>
        <fullName evidence="1">1691_t:CDS:1</fullName>
    </submittedName>
</protein>
<dbReference type="EMBL" id="CAJVPW010001509">
    <property type="protein sequence ID" value="CAG8485748.1"/>
    <property type="molecule type" value="Genomic_DNA"/>
</dbReference>
<evidence type="ECO:0000313" key="2">
    <source>
        <dbReference type="Proteomes" id="UP000789366"/>
    </source>
</evidence>
<reference evidence="1" key="1">
    <citation type="submission" date="2021-06" db="EMBL/GenBank/DDBJ databases">
        <authorList>
            <person name="Kallberg Y."/>
            <person name="Tangrot J."/>
            <person name="Rosling A."/>
        </authorList>
    </citation>
    <scope>NUCLEOTIDE SEQUENCE</scope>
    <source>
        <strain evidence="1">28 12/20/2015</strain>
    </source>
</reference>
<dbReference type="Proteomes" id="UP000789366">
    <property type="component" value="Unassembled WGS sequence"/>
</dbReference>
<sequence>MGNDNSKKNTATSDKDPNLDKSSEIKFQEYIKSNTGFPSIDSNLDKEYHHNEIVLKVWGSNFFSPIESTLKDGDAKVLDIGCGFGTWVCDMAKTYPLSHFTGIDIVNRKDVMPSNVCIAQADVLKELQYPDCSFDYIHIKDLLWSISSKDAQTKLFPELLRILKPGGWIENMEFDMKFINPGPNTKFLGDALFSFLRNKGVCSEDFYKNAVKLFKDNNIEYQFEERMLCFTDHDELKQKFITFFEVVKSMILEYTSISYEKYDEMLDKSSIELDEYKTSFRLIRHFGKKL</sequence>
<accession>A0ACA9KPR5</accession>
<name>A0ACA9KPR5_9GLOM</name>
<proteinExistence type="predicted"/>